<dbReference type="EMBL" id="CM037623">
    <property type="protein sequence ID" value="KAH7988067.1"/>
    <property type="molecule type" value="Genomic_DNA"/>
</dbReference>
<evidence type="ECO:0000313" key="2">
    <source>
        <dbReference type="Proteomes" id="UP000827872"/>
    </source>
</evidence>
<keyword evidence="2" id="KW-1185">Reference proteome</keyword>
<protein>
    <submittedName>
        <fullName evidence="1">Uncharacterized protein</fullName>
    </submittedName>
</protein>
<organism evidence="1 2">
    <name type="scientific">Sphaerodactylus townsendi</name>
    <dbReference type="NCBI Taxonomy" id="933632"/>
    <lineage>
        <taxon>Eukaryota</taxon>
        <taxon>Metazoa</taxon>
        <taxon>Chordata</taxon>
        <taxon>Craniata</taxon>
        <taxon>Vertebrata</taxon>
        <taxon>Euteleostomi</taxon>
        <taxon>Lepidosauria</taxon>
        <taxon>Squamata</taxon>
        <taxon>Bifurcata</taxon>
        <taxon>Gekkota</taxon>
        <taxon>Sphaerodactylidae</taxon>
        <taxon>Sphaerodactylus</taxon>
    </lineage>
</organism>
<proteinExistence type="predicted"/>
<accession>A0ACB8E6W9</accession>
<dbReference type="Proteomes" id="UP000827872">
    <property type="component" value="Linkage Group LG10"/>
</dbReference>
<evidence type="ECO:0000313" key="1">
    <source>
        <dbReference type="EMBL" id="KAH7988067.1"/>
    </source>
</evidence>
<sequence length="271" mass="32187">MCLPNPLLWTIEQDTEIQGIQWTSKEHLQIIKATTHTDYVYLWTQPQEFRRIQHHLEQYESEAGACINREKSQVYWIRSHHPNQRLTLKEAQEYWQPAEDSKPLPPSPQPDQSNMTIKILGIQFGTERNDWKVNWTKWTHRSQEKLAEWRKWGQPIHIHQKVLYVHTYLIGPAHHILADYPPPPPEEELQEKVHQIEAWIKVYNTDLLDQDIEFQPIDEKWHIQKHWENSVNKCKEQQAQRKKKALTSQGKDSASAILEDQEVTECGGMEE</sequence>
<gene>
    <name evidence="1" type="ORF">K3G42_005492</name>
</gene>
<reference evidence="1" key="1">
    <citation type="submission" date="2021-08" db="EMBL/GenBank/DDBJ databases">
        <title>The first chromosome-level gecko genome reveals the dynamic sex chromosomes of Neotropical dwarf geckos (Sphaerodactylidae: Sphaerodactylus).</title>
        <authorList>
            <person name="Pinto B.J."/>
            <person name="Keating S.E."/>
            <person name="Gamble T."/>
        </authorList>
    </citation>
    <scope>NUCLEOTIDE SEQUENCE</scope>
    <source>
        <strain evidence="1">TG3544</strain>
    </source>
</reference>
<comment type="caution">
    <text evidence="1">The sequence shown here is derived from an EMBL/GenBank/DDBJ whole genome shotgun (WGS) entry which is preliminary data.</text>
</comment>
<name>A0ACB8E6W9_9SAUR</name>